<dbReference type="SUPFAM" id="SSF55797">
    <property type="entry name" value="PR-1-like"/>
    <property type="match status" value="1"/>
</dbReference>
<dbReference type="InterPro" id="IPR042076">
    <property type="entry name" value="Crisp-like_dom"/>
</dbReference>
<gene>
    <name evidence="6" type="primary">RvY_14899-1</name>
    <name evidence="6" type="synonym">RvY_14899.1</name>
    <name evidence="6" type="ORF">RvY_14899</name>
</gene>
<feature type="signal peptide" evidence="4">
    <location>
        <begin position="1"/>
        <end position="32"/>
    </location>
</feature>
<keyword evidence="7" id="KW-1185">Reference proteome</keyword>
<feature type="chain" id="PRO_5008898862" description="ShKT domain-containing protein" evidence="4">
    <location>
        <begin position="33"/>
        <end position="419"/>
    </location>
</feature>
<dbReference type="PANTHER" id="PTHR10334">
    <property type="entry name" value="CYSTEINE-RICH SECRETORY PROTEIN-RELATED"/>
    <property type="match status" value="1"/>
</dbReference>
<name>A0A1D1VUF1_RAMVA</name>
<evidence type="ECO:0000259" key="5">
    <source>
        <dbReference type="PROSITE" id="PS51670"/>
    </source>
</evidence>
<proteinExistence type="inferred from homology"/>
<evidence type="ECO:0000256" key="4">
    <source>
        <dbReference type="SAM" id="SignalP"/>
    </source>
</evidence>
<dbReference type="AlphaFoldDB" id="A0A1D1VUF1"/>
<comment type="caution">
    <text evidence="3">Lacks conserved residue(s) required for the propagation of feature annotation.</text>
</comment>
<evidence type="ECO:0000256" key="1">
    <source>
        <dbReference type="ARBA" id="ARBA00009923"/>
    </source>
</evidence>
<dbReference type="Gene3D" id="3.40.33.10">
    <property type="entry name" value="CAP"/>
    <property type="match status" value="1"/>
</dbReference>
<reference evidence="6 7" key="1">
    <citation type="journal article" date="2016" name="Nat. Commun.">
        <title>Extremotolerant tardigrade genome and improved radiotolerance of human cultured cells by tardigrade-unique protein.</title>
        <authorList>
            <person name="Hashimoto T."/>
            <person name="Horikawa D.D."/>
            <person name="Saito Y."/>
            <person name="Kuwahara H."/>
            <person name="Kozuka-Hata H."/>
            <person name="Shin-I T."/>
            <person name="Minakuchi Y."/>
            <person name="Ohishi K."/>
            <person name="Motoyama A."/>
            <person name="Aizu T."/>
            <person name="Enomoto A."/>
            <person name="Kondo K."/>
            <person name="Tanaka S."/>
            <person name="Hara Y."/>
            <person name="Koshikawa S."/>
            <person name="Sagara H."/>
            <person name="Miura T."/>
            <person name="Yokobori S."/>
            <person name="Miyagawa K."/>
            <person name="Suzuki Y."/>
            <person name="Kubo T."/>
            <person name="Oyama M."/>
            <person name="Kohara Y."/>
            <person name="Fujiyama A."/>
            <person name="Arakawa K."/>
            <person name="Katayama T."/>
            <person name="Toyoda A."/>
            <person name="Kunieda T."/>
        </authorList>
    </citation>
    <scope>NUCLEOTIDE SEQUENCE [LARGE SCALE GENOMIC DNA]</scope>
    <source>
        <strain evidence="6 7">YOKOZUNA-1</strain>
    </source>
</reference>
<dbReference type="SMART" id="SM00198">
    <property type="entry name" value="SCP"/>
    <property type="match status" value="1"/>
</dbReference>
<dbReference type="PRINTS" id="PR00837">
    <property type="entry name" value="V5TPXLIKE"/>
</dbReference>
<dbReference type="InterPro" id="IPR035940">
    <property type="entry name" value="CAP_sf"/>
</dbReference>
<feature type="domain" description="ShKT" evidence="5">
    <location>
        <begin position="376"/>
        <end position="413"/>
    </location>
</feature>
<dbReference type="STRING" id="947166.A0A1D1VUF1"/>
<dbReference type="PROSITE" id="PS51670">
    <property type="entry name" value="SHKT"/>
    <property type="match status" value="1"/>
</dbReference>
<dbReference type="Pfam" id="PF00188">
    <property type="entry name" value="CAP"/>
    <property type="match status" value="1"/>
</dbReference>
<dbReference type="PROSITE" id="PS01010">
    <property type="entry name" value="CRISP_2"/>
    <property type="match status" value="1"/>
</dbReference>
<dbReference type="Pfam" id="PF08562">
    <property type="entry name" value="Crisp"/>
    <property type="match status" value="1"/>
</dbReference>
<dbReference type="Gene3D" id="1.10.10.740">
    <property type="entry name" value="Crisp domain"/>
    <property type="match status" value="1"/>
</dbReference>
<dbReference type="OrthoDB" id="737510at2759"/>
<comment type="similarity">
    <text evidence="1">Belongs to the CRISP family.</text>
</comment>
<comment type="caution">
    <text evidence="6">The sequence shown here is derived from an EMBL/GenBank/DDBJ whole genome shotgun (WGS) entry which is preliminary data.</text>
</comment>
<keyword evidence="2" id="KW-1015">Disulfide bond</keyword>
<evidence type="ECO:0000313" key="6">
    <source>
        <dbReference type="EMBL" id="GAV04641.1"/>
    </source>
</evidence>
<dbReference type="InterPro" id="IPR018244">
    <property type="entry name" value="Allrgn_V5/Tpx1_CS"/>
</dbReference>
<organism evidence="6 7">
    <name type="scientific">Ramazzottius varieornatus</name>
    <name type="common">Water bear</name>
    <name type="synonym">Tardigrade</name>
    <dbReference type="NCBI Taxonomy" id="947166"/>
    <lineage>
        <taxon>Eukaryota</taxon>
        <taxon>Metazoa</taxon>
        <taxon>Ecdysozoa</taxon>
        <taxon>Tardigrada</taxon>
        <taxon>Eutardigrada</taxon>
        <taxon>Parachela</taxon>
        <taxon>Hypsibioidea</taxon>
        <taxon>Ramazzottiidae</taxon>
        <taxon>Ramazzottius</taxon>
    </lineage>
</organism>
<dbReference type="PRINTS" id="PR00838">
    <property type="entry name" value="V5ALLERGEN"/>
</dbReference>
<evidence type="ECO:0000313" key="7">
    <source>
        <dbReference type="Proteomes" id="UP000186922"/>
    </source>
</evidence>
<dbReference type="Proteomes" id="UP000186922">
    <property type="component" value="Unassembled WGS sequence"/>
</dbReference>
<protein>
    <recommendedName>
        <fullName evidence="5">ShKT domain-containing protein</fullName>
    </recommendedName>
</protein>
<sequence length="419" mass="47066">MTAMEFNLGYLSCIFLPFLTSLSLMSSDKAIAQEASHAAETLFHFPWMSLDVLQTSSSSVIISAQSSYEFTKGNLRNITWHAVVAPEQVEDFVTYFRSSSNATCLRNVTARWLNISMTPVSTPNKSLSIPHILVANRTRQGKPPPIDAEAVTVKPEPEKARENKTQPLLSPHCANVLFNKSNTLTIPLRDNTTSDEEGLTLSELDAHKLEEVANYTVQKHNCLRASVKPTASNMLRMEWNQEAADQAQEWAEQCSYNHNNETNRTTSLFPCGQNIAYTTPWPFSWNAVINMWFNEEKDYTYGQPNDLHVVGHYTAMTWATTFQLGCAYKDCGGWHFYVCHYCPNGNFGDLSAPYKAGNPCAACPDSCDRGLCTNTCRYSNVYSNCDELEKKYKICSSRFQERLATNCKATCLCPGNIYL</sequence>
<accession>A0A1D1VUF1</accession>
<dbReference type="InterPro" id="IPR002413">
    <property type="entry name" value="V5_allergen-like"/>
</dbReference>
<dbReference type="EMBL" id="BDGG01000011">
    <property type="protein sequence ID" value="GAV04641.1"/>
    <property type="molecule type" value="Genomic_DNA"/>
</dbReference>
<dbReference type="InterPro" id="IPR001283">
    <property type="entry name" value="CRISP-related"/>
</dbReference>
<dbReference type="GO" id="GO:0005576">
    <property type="term" value="C:extracellular region"/>
    <property type="evidence" value="ECO:0007669"/>
    <property type="project" value="InterPro"/>
</dbReference>
<keyword evidence="4" id="KW-0732">Signal</keyword>
<evidence type="ECO:0000256" key="3">
    <source>
        <dbReference type="PROSITE-ProRule" id="PRU01005"/>
    </source>
</evidence>
<dbReference type="InterPro" id="IPR013871">
    <property type="entry name" value="Cysteine_rich_secretory"/>
</dbReference>
<evidence type="ECO:0000256" key="2">
    <source>
        <dbReference type="ARBA" id="ARBA00023157"/>
    </source>
</evidence>
<dbReference type="InterPro" id="IPR014044">
    <property type="entry name" value="CAP_dom"/>
</dbReference>
<dbReference type="SUPFAM" id="SSF57546">
    <property type="entry name" value="Crisp domain-like"/>
    <property type="match status" value="1"/>
</dbReference>
<dbReference type="InterPro" id="IPR003582">
    <property type="entry name" value="ShKT_dom"/>
</dbReference>